<name>A0ACC2FHL3_DALPE</name>
<keyword evidence="2" id="KW-1185">Reference proteome</keyword>
<gene>
    <name evidence="1" type="ORF">DPEC_G00290050</name>
</gene>
<proteinExistence type="predicted"/>
<sequence length="73" mass="8272">MDMCSLDPPPPNPTSDITLGWGVLDQEGNPHNYTHFIVIQVIASRRDSDISTGDRNLKMKQNIIRMDVFGRMD</sequence>
<evidence type="ECO:0000313" key="2">
    <source>
        <dbReference type="Proteomes" id="UP001157502"/>
    </source>
</evidence>
<organism evidence="1 2">
    <name type="scientific">Dallia pectoralis</name>
    <name type="common">Alaska blackfish</name>
    <dbReference type="NCBI Taxonomy" id="75939"/>
    <lineage>
        <taxon>Eukaryota</taxon>
        <taxon>Metazoa</taxon>
        <taxon>Chordata</taxon>
        <taxon>Craniata</taxon>
        <taxon>Vertebrata</taxon>
        <taxon>Euteleostomi</taxon>
        <taxon>Actinopterygii</taxon>
        <taxon>Neopterygii</taxon>
        <taxon>Teleostei</taxon>
        <taxon>Protacanthopterygii</taxon>
        <taxon>Esociformes</taxon>
        <taxon>Umbridae</taxon>
        <taxon>Dallia</taxon>
    </lineage>
</organism>
<accession>A0ACC2FHL3</accession>
<evidence type="ECO:0000313" key="1">
    <source>
        <dbReference type="EMBL" id="KAJ7990740.1"/>
    </source>
</evidence>
<reference evidence="1" key="1">
    <citation type="submission" date="2021-05" db="EMBL/GenBank/DDBJ databases">
        <authorList>
            <person name="Pan Q."/>
            <person name="Jouanno E."/>
            <person name="Zahm M."/>
            <person name="Klopp C."/>
            <person name="Cabau C."/>
            <person name="Louis A."/>
            <person name="Berthelot C."/>
            <person name="Parey E."/>
            <person name="Roest Crollius H."/>
            <person name="Montfort J."/>
            <person name="Robinson-Rechavi M."/>
            <person name="Bouchez O."/>
            <person name="Lampietro C."/>
            <person name="Lopez Roques C."/>
            <person name="Donnadieu C."/>
            <person name="Postlethwait J."/>
            <person name="Bobe J."/>
            <person name="Dillon D."/>
            <person name="Chandos A."/>
            <person name="von Hippel F."/>
            <person name="Guiguen Y."/>
        </authorList>
    </citation>
    <scope>NUCLEOTIDE SEQUENCE</scope>
    <source>
        <strain evidence="1">YG-Jan2019</strain>
    </source>
</reference>
<dbReference type="Proteomes" id="UP001157502">
    <property type="component" value="Chromosome 27"/>
</dbReference>
<comment type="caution">
    <text evidence="1">The sequence shown here is derived from an EMBL/GenBank/DDBJ whole genome shotgun (WGS) entry which is preliminary data.</text>
</comment>
<dbReference type="EMBL" id="CM055754">
    <property type="protein sequence ID" value="KAJ7990740.1"/>
    <property type="molecule type" value="Genomic_DNA"/>
</dbReference>
<protein>
    <submittedName>
        <fullName evidence="1">Uncharacterized protein</fullName>
    </submittedName>
</protein>